<protein>
    <submittedName>
        <fullName evidence="2">Uncharacterized protein</fullName>
    </submittedName>
</protein>
<evidence type="ECO:0000256" key="1">
    <source>
        <dbReference type="SAM" id="SignalP"/>
    </source>
</evidence>
<dbReference type="EMBL" id="PFSJ01000022">
    <property type="protein sequence ID" value="PJC23527.1"/>
    <property type="molecule type" value="Genomic_DNA"/>
</dbReference>
<evidence type="ECO:0000313" key="2">
    <source>
        <dbReference type="EMBL" id="PJC23527.1"/>
    </source>
</evidence>
<dbReference type="AlphaFoldDB" id="A0A2M8ELF6"/>
<dbReference type="Proteomes" id="UP000229756">
    <property type="component" value="Unassembled WGS sequence"/>
</dbReference>
<proteinExistence type="predicted"/>
<accession>A0A2M8ELF6</accession>
<reference evidence="3" key="1">
    <citation type="submission" date="2017-09" db="EMBL/GenBank/DDBJ databases">
        <title>Depth-based differentiation of microbial function through sediment-hosted aquifers and enrichment of novel symbionts in the deep terrestrial subsurface.</title>
        <authorList>
            <person name="Probst A.J."/>
            <person name="Ladd B."/>
            <person name="Jarett J.K."/>
            <person name="Geller-Mcgrath D.E."/>
            <person name="Sieber C.M.K."/>
            <person name="Emerson J.B."/>
            <person name="Anantharaman K."/>
            <person name="Thomas B.C."/>
            <person name="Malmstrom R."/>
            <person name="Stieglmeier M."/>
            <person name="Klingl A."/>
            <person name="Woyke T."/>
            <person name="Ryan C.M."/>
            <person name="Banfield J.F."/>
        </authorList>
    </citation>
    <scope>NUCLEOTIDE SEQUENCE [LARGE SCALE GENOMIC DNA]</scope>
</reference>
<feature type="chain" id="PRO_5014779679" evidence="1">
    <location>
        <begin position="24"/>
        <end position="205"/>
    </location>
</feature>
<keyword evidence="1" id="KW-0732">Signal</keyword>
<name>A0A2M8ELF6_UNCKA</name>
<comment type="caution">
    <text evidence="2">The sequence shown here is derived from an EMBL/GenBank/DDBJ whole genome shotgun (WGS) entry which is preliminary data.</text>
</comment>
<gene>
    <name evidence="2" type="ORF">CO058_02885</name>
</gene>
<organism evidence="2 3">
    <name type="scientific">candidate division WWE3 bacterium CG_4_9_14_0_2_um_filter_35_11</name>
    <dbReference type="NCBI Taxonomy" id="1975077"/>
    <lineage>
        <taxon>Bacteria</taxon>
        <taxon>Katanobacteria</taxon>
    </lineage>
</organism>
<evidence type="ECO:0000313" key="3">
    <source>
        <dbReference type="Proteomes" id="UP000229756"/>
    </source>
</evidence>
<sequence>MKRFIASLAVVLLSLGGLFQATSAVFEETVKVAGSSFSVATSFDGGGGPPPPASSNTALKMLADLSLGHVASNLSDFVPGSSFENISPTWISESPIKMYNTGTELLDVVASADYISDVDTLRDDIYVEISAWDDSNSNGVVDAGEEGDSFGRDTILRLKNDTFPLGEIAPDETKGYILRFDGVGLTEVNQGMSAVYDFTFTGFGL</sequence>
<feature type="signal peptide" evidence="1">
    <location>
        <begin position="1"/>
        <end position="23"/>
    </location>
</feature>